<organism evidence="4 5">
    <name type="scientific">Maccoyibacter intestinihominis</name>
    <dbReference type="NCBI Taxonomy" id="3133499"/>
    <lineage>
        <taxon>Bacteria</taxon>
        <taxon>Bacillati</taxon>
        <taxon>Bacillota</taxon>
        <taxon>Clostridia</taxon>
        <taxon>Lachnospirales</taxon>
        <taxon>Lachnospiraceae</taxon>
        <taxon>Maccoyibacter</taxon>
    </lineage>
</organism>
<dbReference type="PANTHER" id="PTHR37477:SF1">
    <property type="entry name" value="COBALT-PRECORRIN-5A HYDROLASE"/>
    <property type="match status" value="1"/>
</dbReference>
<name>A0ABV1HCM8_9FIRM</name>
<dbReference type="InterPro" id="IPR038029">
    <property type="entry name" value="GbiG_N_sf"/>
</dbReference>
<dbReference type="InterPro" id="IPR036518">
    <property type="entry name" value="CobE/GbiG_C_sf"/>
</dbReference>
<dbReference type="InterPro" id="IPR021744">
    <property type="entry name" value="CbiG_N"/>
</dbReference>
<sequence length="372" mass="40725">MKLSIISFTNNGLELSKRVSESLTENTGITTAVYTKCSLVKTHDTKIKAVHVEKSIADWTKEQMQEKNAILFIGACGIAVRAIAPNLTDKLHDSPVLVLDEQGQYVIPLLAGHYGGANELAVQIAEKINAIPVITTATDLQNKFAVDLFAKRNGLRIINKDGIAKISAKVLAGEKVTLCVEEGHLKEGTKIPEEIHLISYPSTAVLSADSAPQTVDIVIAENPKPEHPTNTDALLRLQPKEYVVGMGCKRGIKPQKIEALIDETLKTAGMKKEQIFALASIDKKQDEQGFLIWSRQHRVPFLTYTAKELQKVQGNFHASAFVESQVGVDNVCERAALCACEAGGTLVYEKHAKDGMTIAVAKREWRITFDEA</sequence>
<keyword evidence="5" id="KW-1185">Reference proteome</keyword>
<dbReference type="Pfam" id="PF11761">
    <property type="entry name" value="CbiG_mid"/>
    <property type="match status" value="1"/>
</dbReference>
<comment type="caution">
    <text evidence="4">The sequence shown here is derived from an EMBL/GenBank/DDBJ whole genome shotgun (WGS) entry which is preliminary data.</text>
</comment>
<dbReference type="InterPro" id="IPR002750">
    <property type="entry name" value="CobE/GbiG_C"/>
</dbReference>
<dbReference type="Gene3D" id="3.30.420.180">
    <property type="entry name" value="CobE/GbiG C-terminal domain"/>
    <property type="match status" value="1"/>
</dbReference>
<dbReference type="RefSeq" id="WP_353530364.1">
    <property type="nucleotide sequence ID" value="NZ_JBBMEX010000004.1"/>
</dbReference>
<dbReference type="InterPro" id="IPR052553">
    <property type="entry name" value="CbiG_hydrolase"/>
</dbReference>
<feature type="domain" description="Cobalamin biosynthesis central region" evidence="3">
    <location>
        <begin position="144"/>
        <end position="187"/>
    </location>
</feature>
<dbReference type="Gene3D" id="3.40.50.11220">
    <property type="match status" value="1"/>
</dbReference>
<dbReference type="PANTHER" id="PTHR37477">
    <property type="entry name" value="COBALT-PRECORRIN-5A HYDROLASE"/>
    <property type="match status" value="1"/>
</dbReference>
<gene>
    <name evidence="4" type="ORF">WMO43_05115</name>
</gene>
<dbReference type="SUPFAM" id="SSF159664">
    <property type="entry name" value="CobE/GbiG C-terminal domain-like"/>
    <property type="match status" value="1"/>
</dbReference>
<dbReference type="Proteomes" id="UP001454489">
    <property type="component" value="Unassembled WGS sequence"/>
</dbReference>
<dbReference type="SUPFAM" id="SSF159672">
    <property type="entry name" value="CbiG N-terminal domain-like"/>
    <property type="match status" value="1"/>
</dbReference>
<evidence type="ECO:0000313" key="4">
    <source>
        <dbReference type="EMBL" id="MEQ2557258.1"/>
    </source>
</evidence>
<dbReference type="InterPro" id="IPR021745">
    <property type="entry name" value="CbiG_mid"/>
</dbReference>
<evidence type="ECO:0000259" key="1">
    <source>
        <dbReference type="Pfam" id="PF01890"/>
    </source>
</evidence>
<dbReference type="Pfam" id="PF11760">
    <property type="entry name" value="CbiG_N"/>
    <property type="match status" value="1"/>
</dbReference>
<feature type="domain" description="Cobalamin synthesis G N-terminal" evidence="2">
    <location>
        <begin position="59"/>
        <end position="139"/>
    </location>
</feature>
<dbReference type="Pfam" id="PF01890">
    <property type="entry name" value="CbiG_C"/>
    <property type="match status" value="1"/>
</dbReference>
<evidence type="ECO:0000313" key="5">
    <source>
        <dbReference type="Proteomes" id="UP001454489"/>
    </source>
</evidence>
<proteinExistence type="predicted"/>
<reference evidence="4 5" key="1">
    <citation type="submission" date="2024-03" db="EMBL/GenBank/DDBJ databases">
        <title>Human intestinal bacterial collection.</title>
        <authorList>
            <person name="Pauvert C."/>
            <person name="Hitch T.C.A."/>
            <person name="Clavel T."/>
        </authorList>
    </citation>
    <scope>NUCLEOTIDE SEQUENCE [LARGE SCALE GENOMIC DNA]</scope>
    <source>
        <strain evidence="4 5">CLA-AA-H185</strain>
    </source>
</reference>
<accession>A0ABV1HCM8</accession>
<evidence type="ECO:0000259" key="3">
    <source>
        <dbReference type="Pfam" id="PF11761"/>
    </source>
</evidence>
<protein>
    <submittedName>
        <fullName evidence="4">Cobalamin biosynthesis protein</fullName>
    </submittedName>
</protein>
<feature type="domain" description="CobE/GbiG C-terminal" evidence="1">
    <location>
        <begin position="242"/>
        <end position="361"/>
    </location>
</feature>
<dbReference type="EMBL" id="JBBMEX010000004">
    <property type="protein sequence ID" value="MEQ2557258.1"/>
    <property type="molecule type" value="Genomic_DNA"/>
</dbReference>
<evidence type="ECO:0000259" key="2">
    <source>
        <dbReference type="Pfam" id="PF11760"/>
    </source>
</evidence>